<proteinExistence type="predicted"/>
<name>A0A0C1C7Y2_9BACT</name>
<reference evidence="2 3" key="1">
    <citation type="journal article" date="2014" name="Mol. Biol. Evol.">
        <title>Massive expansion of Ubiquitination-related gene families within the Chlamydiae.</title>
        <authorList>
            <person name="Domman D."/>
            <person name="Collingro A."/>
            <person name="Lagkouvardos I."/>
            <person name="Gehre L."/>
            <person name="Weinmaier T."/>
            <person name="Rattei T."/>
            <person name="Subtil A."/>
            <person name="Horn M."/>
        </authorList>
    </citation>
    <scope>NUCLEOTIDE SEQUENCE [LARGE SCALE GENOMIC DNA]</scope>
    <source>
        <strain evidence="2 3">OEW1</strain>
    </source>
</reference>
<dbReference type="PATRIC" id="fig|83552.4.peg.1725"/>
<comment type="caution">
    <text evidence="2">The sequence shown here is derived from an EMBL/GenBank/DDBJ whole genome shotgun (WGS) entry which is preliminary data.</text>
</comment>
<organism evidence="2 3">
    <name type="scientific">Parachlamydia acanthamoebae</name>
    <dbReference type="NCBI Taxonomy" id="83552"/>
    <lineage>
        <taxon>Bacteria</taxon>
        <taxon>Pseudomonadati</taxon>
        <taxon>Chlamydiota</taxon>
        <taxon>Chlamydiia</taxon>
        <taxon>Parachlamydiales</taxon>
        <taxon>Parachlamydiaceae</taxon>
        <taxon>Parachlamydia</taxon>
    </lineage>
</organism>
<feature type="transmembrane region" description="Helical" evidence="1">
    <location>
        <begin position="334"/>
        <end position="356"/>
    </location>
</feature>
<keyword evidence="1" id="KW-0812">Transmembrane</keyword>
<feature type="transmembrane region" description="Helical" evidence="1">
    <location>
        <begin position="306"/>
        <end position="328"/>
    </location>
</feature>
<evidence type="ECO:0000313" key="3">
    <source>
        <dbReference type="Proteomes" id="UP000031307"/>
    </source>
</evidence>
<evidence type="ECO:0000313" key="2">
    <source>
        <dbReference type="EMBL" id="KIA77135.1"/>
    </source>
</evidence>
<evidence type="ECO:0000256" key="1">
    <source>
        <dbReference type="SAM" id="Phobius"/>
    </source>
</evidence>
<keyword evidence="1" id="KW-0472">Membrane</keyword>
<feature type="transmembrane region" description="Helical" evidence="1">
    <location>
        <begin position="188"/>
        <end position="208"/>
    </location>
</feature>
<dbReference type="EMBL" id="JSAM01000090">
    <property type="protein sequence ID" value="KIA77135.1"/>
    <property type="molecule type" value="Genomic_DNA"/>
</dbReference>
<feature type="transmembrane region" description="Helical" evidence="1">
    <location>
        <begin position="108"/>
        <end position="129"/>
    </location>
</feature>
<gene>
    <name evidence="2" type="ORF">DB43_GU00280</name>
</gene>
<dbReference type="AlphaFoldDB" id="A0A0C1C7Y2"/>
<sequence length="407" mass="45261">MHIDSLFATLPHLESQNETSSNCDKPRANLKKKIIAFSKIPFLKIAAFFQQVHNTQIPLKLQYLEYIVTMASGVFSSFTKLSGMTNGLLNLVKNVSQAVLGFLLKSKFVYQVLNAIKLLPIIAIPFAIYDILVNFIQSIKRPISEKIDALLQIVADVGIIGECIATFAHGLERVGAVSLHAIRWTTPLFAVSLALSVATAIAYAKGLVESAWTLRQLSKKVQSTSDKKQIEDFRPLFEYLENKNNRFLRKQFRIDPAQLRDKLATAWKNAQEVLKKSESTELEKQKSVQKLSKIVKSMKQQTISQIAIRSLLISSCLFGIVGGFVLLFTPAAPVAYGLMVGGVTLSLVSVGIGIYCNKRFRKNLKIQQKSAVKEFVERRVTCIKGTWKICTTKLFNKRHPAAAAAAA</sequence>
<protein>
    <submittedName>
        <fullName evidence="2">Uncharacterized protein</fullName>
    </submittedName>
</protein>
<feature type="transmembrane region" description="Helical" evidence="1">
    <location>
        <begin position="149"/>
        <end position="168"/>
    </location>
</feature>
<dbReference type="RefSeq" id="WP_006342145.1">
    <property type="nucleotide sequence ID" value="NZ_BAWW01000028.1"/>
</dbReference>
<keyword evidence="1" id="KW-1133">Transmembrane helix</keyword>
<accession>A0A0C1C7Y2</accession>
<dbReference type="Proteomes" id="UP000031307">
    <property type="component" value="Unassembled WGS sequence"/>
</dbReference>